<comment type="caution">
    <text evidence="3">The sequence shown here is derived from an EMBL/GenBank/DDBJ whole genome shotgun (WGS) entry which is preliminary data.</text>
</comment>
<dbReference type="Proteomes" id="UP000677082">
    <property type="component" value="Unassembled WGS sequence"/>
</dbReference>
<feature type="transmembrane region" description="Helical" evidence="2">
    <location>
        <begin position="55"/>
        <end position="76"/>
    </location>
</feature>
<evidence type="ECO:0000256" key="2">
    <source>
        <dbReference type="SAM" id="Phobius"/>
    </source>
</evidence>
<evidence type="ECO:0000313" key="4">
    <source>
        <dbReference type="Proteomes" id="UP000677082"/>
    </source>
</evidence>
<protein>
    <submittedName>
        <fullName evidence="3">Uncharacterized protein</fullName>
    </submittedName>
</protein>
<dbReference type="EMBL" id="BOQN01000041">
    <property type="protein sequence ID" value="GIM91237.1"/>
    <property type="molecule type" value="Genomic_DNA"/>
</dbReference>
<reference evidence="3 4" key="1">
    <citation type="submission" date="2021-03" db="EMBL/GenBank/DDBJ databases">
        <title>Whole genome shotgun sequence of Actinoplanes toevensis NBRC 105298.</title>
        <authorList>
            <person name="Komaki H."/>
            <person name="Tamura T."/>
        </authorList>
    </citation>
    <scope>NUCLEOTIDE SEQUENCE [LARGE SCALE GENOMIC DNA]</scope>
    <source>
        <strain evidence="3 4">NBRC 105298</strain>
    </source>
</reference>
<accession>A0A919T9M5</accession>
<dbReference type="RefSeq" id="WP_213007148.1">
    <property type="nucleotide sequence ID" value="NZ_BOQN01000041.1"/>
</dbReference>
<keyword evidence="2" id="KW-0812">Transmembrane</keyword>
<name>A0A919T9M5_9ACTN</name>
<keyword evidence="2" id="KW-1133">Transmembrane helix</keyword>
<gene>
    <name evidence="3" type="ORF">Ato02nite_030300</name>
</gene>
<evidence type="ECO:0000313" key="3">
    <source>
        <dbReference type="EMBL" id="GIM91237.1"/>
    </source>
</evidence>
<proteinExistence type="predicted"/>
<feature type="region of interest" description="Disordered" evidence="1">
    <location>
        <begin position="1"/>
        <end position="33"/>
    </location>
</feature>
<keyword evidence="2" id="KW-0472">Membrane</keyword>
<dbReference type="AlphaFoldDB" id="A0A919T9M5"/>
<sequence length="211" mass="22652">MKRLDSPVRQSGDDRADLDPSGHIELQSADHEEPTWEVRLPGDQRRPRLNRRTRVILSAAAAAAVVVNAGAAWVYWQITGSETGHASSGTAIELALRARSDLNRPLSRGQDGNLTVTVTNDYDFPIRITAVTPGTGNIVADAEHRDAGCRDSRVEITGNRFPVSWEVPRNTIGAFTIPGALSMRSDAAAACNGAVFTVPIQASGVRLEDAD</sequence>
<organism evidence="3 4">
    <name type="scientific">Paractinoplanes toevensis</name>
    <dbReference type="NCBI Taxonomy" id="571911"/>
    <lineage>
        <taxon>Bacteria</taxon>
        <taxon>Bacillati</taxon>
        <taxon>Actinomycetota</taxon>
        <taxon>Actinomycetes</taxon>
        <taxon>Micromonosporales</taxon>
        <taxon>Micromonosporaceae</taxon>
        <taxon>Paractinoplanes</taxon>
    </lineage>
</organism>
<evidence type="ECO:0000256" key="1">
    <source>
        <dbReference type="SAM" id="MobiDB-lite"/>
    </source>
</evidence>
<keyword evidence="4" id="KW-1185">Reference proteome</keyword>